<dbReference type="SUPFAM" id="SSF52777">
    <property type="entry name" value="CoA-dependent acyltransferases"/>
    <property type="match status" value="2"/>
</dbReference>
<protein>
    <recommendedName>
        <fullName evidence="10">Peptide synthase</fullName>
    </recommendedName>
</protein>
<evidence type="ECO:0000256" key="4">
    <source>
        <dbReference type="ARBA" id="ARBA00022598"/>
    </source>
</evidence>
<dbReference type="GO" id="GO:0043041">
    <property type="term" value="P:amino acid activation for nonribosomal peptide biosynthetic process"/>
    <property type="evidence" value="ECO:0007669"/>
    <property type="project" value="TreeGrafter"/>
</dbReference>
<dbReference type="Pfam" id="PF00501">
    <property type="entry name" value="AMP-binding"/>
    <property type="match status" value="1"/>
</dbReference>
<dbReference type="Pfam" id="PF00550">
    <property type="entry name" value="PP-binding"/>
    <property type="match status" value="1"/>
</dbReference>
<comment type="caution">
    <text evidence="8">The sequence shown here is derived from an EMBL/GenBank/DDBJ whole genome shotgun (WGS) entry which is preliminary data.</text>
</comment>
<keyword evidence="9" id="KW-1185">Reference proteome</keyword>
<dbReference type="Gene3D" id="3.30.300.30">
    <property type="match status" value="1"/>
</dbReference>
<evidence type="ECO:0000313" key="8">
    <source>
        <dbReference type="EMBL" id="ORV46515.1"/>
    </source>
</evidence>
<comment type="cofactor">
    <cofactor evidence="1">
        <name>pantetheine 4'-phosphate</name>
        <dbReference type="ChEBI" id="CHEBI:47942"/>
    </cofactor>
</comment>
<dbReference type="InterPro" id="IPR000873">
    <property type="entry name" value="AMP-dep_synth/lig_dom"/>
</dbReference>
<dbReference type="SUPFAM" id="SSF56801">
    <property type="entry name" value="Acetyl-CoA synthetase-like"/>
    <property type="match status" value="1"/>
</dbReference>
<dbReference type="InterPro" id="IPR023213">
    <property type="entry name" value="CAT-like_dom_sf"/>
</dbReference>
<dbReference type="RefSeq" id="WP_237160422.1">
    <property type="nucleotide sequence ID" value="NZ_LQOT01000035.1"/>
</dbReference>
<dbReference type="Gene3D" id="3.40.50.12780">
    <property type="entry name" value="N-terminal domain of ligase-like"/>
    <property type="match status" value="1"/>
</dbReference>
<dbReference type="PROSITE" id="PS00455">
    <property type="entry name" value="AMP_BINDING"/>
    <property type="match status" value="1"/>
</dbReference>
<accession>A0A1X1TPK9</accession>
<dbReference type="PANTHER" id="PTHR45527">
    <property type="entry name" value="NONRIBOSOMAL PEPTIDE SYNTHETASE"/>
    <property type="match status" value="1"/>
</dbReference>
<keyword evidence="2" id="KW-0596">Phosphopantetheine</keyword>
<reference evidence="8 9" key="1">
    <citation type="submission" date="2016-01" db="EMBL/GenBank/DDBJ databases">
        <title>The new phylogeny of the genus Mycobacterium.</title>
        <authorList>
            <person name="Tarcisio F."/>
            <person name="Conor M."/>
            <person name="Antonella G."/>
            <person name="Elisabetta G."/>
            <person name="Giulia F.S."/>
            <person name="Sara T."/>
            <person name="Anna F."/>
            <person name="Clotilde B."/>
            <person name="Roberto B."/>
            <person name="Veronica D.S."/>
            <person name="Fabio R."/>
            <person name="Monica P."/>
            <person name="Olivier J."/>
            <person name="Enrico T."/>
            <person name="Nicola S."/>
        </authorList>
    </citation>
    <scope>NUCLEOTIDE SEQUENCE [LARGE SCALE GENOMIC DNA]</scope>
    <source>
        <strain evidence="8 9">ATCC 27353</strain>
    </source>
</reference>
<dbReference type="InterPro" id="IPR020845">
    <property type="entry name" value="AMP-binding_CS"/>
</dbReference>
<proteinExistence type="predicted"/>
<keyword evidence="4" id="KW-0436">Ligase</keyword>
<keyword evidence="3" id="KW-0597">Phosphoprotein</keyword>
<dbReference type="InterPro" id="IPR036291">
    <property type="entry name" value="NAD(P)-bd_dom_sf"/>
</dbReference>
<feature type="domain" description="AMP-dependent synthetase/ligase" evidence="5">
    <location>
        <begin position="483"/>
        <end position="782"/>
    </location>
</feature>
<dbReference type="PANTHER" id="PTHR45527:SF1">
    <property type="entry name" value="FATTY ACID SYNTHASE"/>
    <property type="match status" value="1"/>
</dbReference>
<dbReference type="GO" id="GO:0031177">
    <property type="term" value="F:phosphopantetheine binding"/>
    <property type="evidence" value="ECO:0007669"/>
    <property type="project" value="TreeGrafter"/>
</dbReference>
<gene>
    <name evidence="8" type="ORF">AWC02_10800</name>
</gene>
<dbReference type="Gene3D" id="3.40.50.720">
    <property type="entry name" value="NAD(P)-binding Rossmann-like Domain"/>
    <property type="match status" value="1"/>
</dbReference>
<dbReference type="Gene3D" id="3.30.559.10">
    <property type="entry name" value="Chloramphenicol acetyltransferase-like domain"/>
    <property type="match status" value="1"/>
</dbReference>
<dbReference type="InterPro" id="IPR042099">
    <property type="entry name" value="ANL_N_sf"/>
</dbReference>
<dbReference type="STRING" id="188915.AWC02_10800"/>
<dbReference type="GO" id="GO:0044550">
    <property type="term" value="P:secondary metabolite biosynthetic process"/>
    <property type="evidence" value="ECO:0007669"/>
    <property type="project" value="TreeGrafter"/>
</dbReference>
<name>A0A1X1TPK9_9MYCO</name>
<dbReference type="Proteomes" id="UP000193465">
    <property type="component" value="Unassembled WGS sequence"/>
</dbReference>
<feature type="domain" description="Thioester reductase (TE)" evidence="7">
    <location>
        <begin position="1108"/>
        <end position="1210"/>
    </location>
</feature>
<evidence type="ECO:0000256" key="1">
    <source>
        <dbReference type="ARBA" id="ARBA00001957"/>
    </source>
</evidence>
<dbReference type="InterPro" id="IPR013120">
    <property type="entry name" value="FAR_NAD-bd"/>
</dbReference>
<evidence type="ECO:0008006" key="10">
    <source>
        <dbReference type="Google" id="ProtNLM"/>
    </source>
</evidence>
<evidence type="ECO:0000313" key="9">
    <source>
        <dbReference type="Proteomes" id="UP000193465"/>
    </source>
</evidence>
<dbReference type="GO" id="GO:0016874">
    <property type="term" value="F:ligase activity"/>
    <property type="evidence" value="ECO:0007669"/>
    <property type="project" value="UniProtKB-KW"/>
</dbReference>
<dbReference type="GO" id="GO:0005829">
    <property type="term" value="C:cytosol"/>
    <property type="evidence" value="ECO:0007669"/>
    <property type="project" value="TreeGrafter"/>
</dbReference>
<dbReference type="InterPro" id="IPR045851">
    <property type="entry name" value="AMP-bd_C_sf"/>
</dbReference>
<evidence type="ECO:0000259" key="6">
    <source>
        <dbReference type="Pfam" id="PF00550"/>
    </source>
</evidence>
<organism evidence="8 9">
    <name type="scientific">Mycolicibacter engbaekii</name>
    <dbReference type="NCBI Taxonomy" id="188915"/>
    <lineage>
        <taxon>Bacteria</taxon>
        <taxon>Bacillati</taxon>
        <taxon>Actinomycetota</taxon>
        <taxon>Actinomycetes</taxon>
        <taxon>Mycobacteriales</taxon>
        <taxon>Mycobacteriaceae</taxon>
        <taxon>Mycolicibacter</taxon>
    </lineage>
</organism>
<evidence type="ECO:0000259" key="5">
    <source>
        <dbReference type="Pfam" id="PF00501"/>
    </source>
</evidence>
<dbReference type="Pfam" id="PF07993">
    <property type="entry name" value="NAD_binding_4"/>
    <property type="match status" value="1"/>
</dbReference>
<dbReference type="EMBL" id="LQOT01000035">
    <property type="protein sequence ID" value="ORV46515.1"/>
    <property type="molecule type" value="Genomic_DNA"/>
</dbReference>
<dbReference type="Gene3D" id="3.30.559.30">
    <property type="entry name" value="Nonribosomal peptide synthetase, condensation domain"/>
    <property type="match status" value="1"/>
</dbReference>
<sequence>MGTPDADPERRIPLSVSQQNIYRGVLQDDDCALYLIGRTYRLVPVPLRSLVAAVEAALCRNPVQLCVLEQGVAPYPDLVPSLRVDDVIRLASDTPDPLIREWDSGILARPLVRYTVHTDSGGNAVALDVHAHHILLDGGATGLIEADLGRCLSDPLIEAADVTAGLDRLIEAHSREREKVHAAHQRLAEAVQRELAAEPLLGGQSQSSAASGSARRGYLCESVQISGTDYDALMELAEHQQVPLPVLLTTATVAVDAARRDSTEALVVHAVDNRFGEPALDVATCLVNSVAQSVRFPAFASVGELVETVDRGYVKTVRRRWFREELYRRIYLTTHRAPATEAIALNFLREPCARELRPFLDGNPVTSDIGPIECRTVAAVHDEQRRTLDLAIWDSQEPEPASAASPLAAPIAEALRKFAAQWNLPVAISVDSWAQIGPDGACEPSRDVPAVAGPPAPAWFLDPAAQTGDWRRRRGSVDGWIGWLVRTGIQPGAVLVFTDDRTDKTVDLLVACHLAGCGYSVCDSAEELAERARVIATETGSHCPVVDVTGTELPSDPVAVTDRLRAVARDPRLAERVAYVMPTSGSTGAPKLVPISHGALALFCRGHHDACGWTSADTVLQCAPLTSDISVEEIFGAARCGAALIRSTAVRSGNLAQLADDVHRHRPTVLDLPTALWHLCCEQPELLAGLAASALRQVVIGGEAVRARSVQKWQAAVGASPISLISSYGPTETTVVATYLPLNGSAGGPGPHCVGRPTAPHTVFLAFGEIVVVGDTVSTGYLGRTGTGFGTVTGSDATTRRAFATADRVRLDSHGFPVFVGRKDAVVKLAGRRVDTAEIARLIAEDPAICDVAVEADGSRLGVWFTTPLTRDGAPDAAAQQRARRVLLAARVPGFAISAVAEIPRKPGGKVDSARLPKTLRDDCRGEAADQASGLARLWSQQLDRDLAPDSSLLSEGVGSLDLIRILPATRRYLGRHLSLLDVISADSAGRLIEMTEGAGMDETTAAEIDDDLATLAPPLPHPASCPASARTGTVVVLGASGILGTGFARAVTELRAGGFDSPLVLATTSATLPDPGPWRALSRVADVRIEHTTPQRIPELIRTAGAATVVNAIGNTNVVVPYRELRPANVAAVSTIAAACAERGARLVHLSTSVVSPQPATPLVVDPRVAPYPYAASKALAELIVARHSGHLAFSLVRLPRVLGEPHQLRTSADILVALADACTALDAYPAVQLVEEVTSNRSAAAAILGMLSAPPGRCVTVLRGTPVEYAPFLAQFGSRKCDVDQWKQDLDASSWARSSPRRWAVIDAWITLGARLGEQSYAQYLAGHASLDLHVEAVTEVSAPASPLTELVTCGMEPNGPL</sequence>
<dbReference type="SUPFAM" id="SSF51735">
    <property type="entry name" value="NAD(P)-binding Rossmann-fold domains"/>
    <property type="match status" value="1"/>
</dbReference>
<feature type="domain" description="Carrier" evidence="6">
    <location>
        <begin position="935"/>
        <end position="994"/>
    </location>
</feature>
<evidence type="ECO:0000256" key="2">
    <source>
        <dbReference type="ARBA" id="ARBA00022450"/>
    </source>
</evidence>
<dbReference type="InterPro" id="IPR009081">
    <property type="entry name" value="PP-bd_ACP"/>
</dbReference>
<evidence type="ECO:0000256" key="3">
    <source>
        <dbReference type="ARBA" id="ARBA00022553"/>
    </source>
</evidence>
<evidence type="ECO:0000259" key="7">
    <source>
        <dbReference type="Pfam" id="PF07993"/>
    </source>
</evidence>